<evidence type="ECO:0000313" key="3">
    <source>
        <dbReference type="Proteomes" id="UP000481583"/>
    </source>
</evidence>
<dbReference type="AlphaFoldDB" id="A0A6G4U5V2"/>
<dbReference type="Gene3D" id="3.40.50.1820">
    <property type="entry name" value="alpha/beta hydrolase"/>
    <property type="match status" value="1"/>
</dbReference>
<accession>A0A6G4U5V2</accession>
<organism evidence="2 3">
    <name type="scientific">Streptomyces coryli</name>
    <dbReference type="NCBI Taxonomy" id="1128680"/>
    <lineage>
        <taxon>Bacteria</taxon>
        <taxon>Bacillati</taxon>
        <taxon>Actinomycetota</taxon>
        <taxon>Actinomycetes</taxon>
        <taxon>Kitasatosporales</taxon>
        <taxon>Streptomycetaceae</taxon>
        <taxon>Streptomyces</taxon>
    </lineage>
</organism>
<dbReference type="Pfam" id="PF00756">
    <property type="entry name" value="Esterase"/>
    <property type="match status" value="1"/>
</dbReference>
<name>A0A6G4U5V2_9ACTN</name>
<feature type="chain" id="PRO_5026360026" description="Esterase" evidence="1">
    <location>
        <begin position="32"/>
        <end position="392"/>
    </location>
</feature>
<dbReference type="PANTHER" id="PTHR48098">
    <property type="entry name" value="ENTEROCHELIN ESTERASE-RELATED"/>
    <property type="match status" value="1"/>
</dbReference>
<dbReference type="InterPro" id="IPR000801">
    <property type="entry name" value="Esterase-like"/>
</dbReference>
<gene>
    <name evidence="2" type="ORF">G5C51_23045</name>
</gene>
<comment type="caution">
    <text evidence="2">The sequence shown here is derived from an EMBL/GenBank/DDBJ whole genome shotgun (WGS) entry which is preliminary data.</text>
</comment>
<feature type="signal peptide" evidence="1">
    <location>
        <begin position="1"/>
        <end position="31"/>
    </location>
</feature>
<dbReference type="EMBL" id="JAAKZV010000110">
    <property type="protein sequence ID" value="NGN66768.1"/>
    <property type="molecule type" value="Genomic_DNA"/>
</dbReference>
<protein>
    <recommendedName>
        <fullName evidence="4">Esterase</fullName>
    </recommendedName>
</protein>
<evidence type="ECO:0000256" key="1">
    <source>
        <dbReference type="SAM" id="SignalP"/>
    </source>
</evidence>
<dbReference type="SUPFAM" id="SSF53474">
    <property type="entry name" value="alpha/beta-Hydrolases"/>
    <property type="match status" value="1"/>
</dbReference>
<keyword evidence="1" id="KW-0732">Signal</keyword>
<proteinExistence type="predicted"/>
<dbReference type="RefSeq" id="WP_165240076.1">
    <property type="nucleotide sequence ID" value="NZ_JAAKZV010000110.1"/>
</dbReference>
<dbReference type="InterPro" id="IPR050583">
    <property type="entry name" value="Mycobacterial_A85_antigen"/>
</dbReference>
<dbReference type="GO" id="GO:0016747">
    <property type="term" value="F:acyltransferase activity, transferring groups other than amino-acyl groups"/>
    <property type="evidence" value="ECO:0007669"/>
    <property type="project" value="TreeGrafter"/>
</dbReference>
<dbReference type="Proteomes" id="UP000481583">
    <property type="component" value="Unassembled WGS sequence"/>
</dbReference>
<dbReference type="PANTHER" id="PTHR48098:SF1">
    <property type="entry name" value="DIACYLGLYCEROL ACYLTRANSFERASE_MYCOLYLTRANSFERASE AG85A"/>
    <property type="match status" value="1"/>
</dbReference>
<keyword evidence="3" id="KW-1185">Reference proteome</keyword>
<reference evidence="2 3" key="1">
    <citation type="submission" date="2020-02" db="EMBL/GenBank/DDBJ databases">
        <title>Whole-genome analyses of novel actinobacteria.</title>
        <authorList>
            <person name="Sahin N."/>
        </authorList>
    </citation>
    <scope>NUCLEOTIDE SEQUENCE [LARGE SCALE GENOMIC DNA]</scope>
    <source>
        <strain evidence="2 3">A7024</strain>
    </source>
</reference>
<evidence type="ECO:0000313" key="2">
    <source>
        <dbReference type="EMBL" id="NGN66768.1"/>
    </source>
</evidence>
<evidence type="ECO:0008006" key="4">
    <source>
        <dbReference type="Google" id="ProtNLM"/>
    </source>
</evidence>
<dbReference type="InterPro" id="IPR029058">
    <property type="entry name" value="AB_hydrolase_fold"/>
</dbReference>
<sequence length="392" mass="41268">MRHLSTRAWLSAVVAAIGLLLGALPAGQAAAAPAPCGDLTAGTSNGLTLRNWTVVPDHDGRLCEAELTTGALFTPRGPGAPQIDPVQKPVRVRVYLPAGYSPSADYPVLFLLHGGASDYLQWSTAGNIRQTVADTGFKGIVVMPEGGKSGFYNDWRGHTYGNFAPLWETFHIKQLVPWVDANFGTSGTKSGRAIAGVSMGGYGALKYAAQYNGLFSAVGDLSGGTDIRRADHQQIINDGTTSYGARFYKLGTEGDAGNYWKYLLPDNPGPAERTAAIFGPPGTASVNWESFNPVQVAEKTPQKYAAYGGKLAIYGGGGKADGSKGTSGETDVWQWTNNMHQALKAKGVAHRYCTGPGSHDFTTFTPELKNFISLAYGSGGPACPAGWTTPAG</sequence>